<evidence type="ECO:0000313" key="2">
    <source>
        <dbReference type="Proteomes" id="UP001055879"/>
    </source>
</evidence>
<sequence length="147" mass="16815">MGRNNPDTAANEWTEEICSDCKGAVRLAVVSSAWLEVERVKKSCLCYVVVGRLGSCPFEWFGAFSLVEVSRSGWARVMRDRSRHRSIVIKLRFDQVLREKSEVEVLNRKAPFIDDWRTSSSFRLGSLTKVFSQELSVADLQAIRDKR</sequence>
<proteinExistence type="predicted"/>
<evidence type="ECO:0000313" key="1">
    <source>
        <dbReference type="EMBL" id="KAI3727433.1"/>
    </source>
</evidence>
<accession>A0ACB9BZN1</accession>
<protein>
    <submittedName>
        <fullName evidence="1">Uncharacterized protein</fullName>
    </submittedName>
</protein>
<reference evidence="1 2" key="2">
    <citation type="journal article" date="2022" name="Mol. Ecol. Resour.">
        <title>The genomes of chicory, endive, great burdock and yacon provide insights into Asteraceae paleo-polyploidization history and plant inulin production.</title>
        <authorList>
            <person name="Fan W."/>
            <person name="Wang S."/>
            <person name="Wang H."/>
            <person name="Wang A."/>
            <person name="Jiang F."/>
            <person name="Liu H."/>
            <person name="Zhao H."/>
            <person name="Xu D."/>
            <person name="Zhang Y."/>
        </authorList>
    </citation>
    <scope>NUCLEOTIDE SEQUENCE [LARGE SCALE GENOMIC DNA]</scope>
    <source>
        <strain evidence="2">cv. Niubang</strain>
    </source>
</reference>
<name>A0ACB9BZN1_ARCLA</name>
<dbReference type="Proteomes" id="UP001055879">
    <property type="component" value="Linkage Group LG05"/>
</dbReference>
<reference evidence="2" key="1">
    <citation type="journal article" date="2022" name="Mol. Ecol. Resour.">
        <title>The genomes of chicory, endive, great burdock and yacon provide insights into Asteraceae palaeo-polyploidization history and plant inulin production.</title>
        <authorList>
            <person name="Fan W."/>
            <person name="Wang S."/>
            <person name="Wang H."/>
            <person name="Wang A."/>
            <person name="Jiang F."/>
            <person name="Liu H."/>
            <person name="Zhao H."/>
            <person name="Xu D."/>
            <person name="Zhang Y."/>
        </authorList>
    </citation>
    <scope>NUCLEOTIDE SEQUENCE [LARGE SCALE GENOMIC DNA]</scope>
    <source>
        <strain evidence="2">cv. Niubang</strain>
    </source>
</reference>
<gene>
    <name evidence="1" type="ORF">L6452_16046</name>
</gene>
<keyword evidence="2" id="KW-1185">Reference proteome</keyword>
<organism evidence="1 2">
    <name type="scientific">Arctium lappa</name>
    <name type="common">Greater burdock</name>
    <name type="synonym">Lappa major</name>
    <dbReference type="NCBI Taxonomy" id="4217"/>
    <lineage>
        <taxon>Eukaryota</taxon>
        <taxon>Viridiplantae</taxon>
        <taxon>Streptophyta</taxon>
        <taxon>Embryophyta</taxon>
        <taxon>Tracheophyta</taxon>
        <taxon>Spermatophyta</taxon>
        <taxon>Magnoliopsida</taxon>
        <taxon>eudicotyledons</taxon>
        <taxon>Gunneridae</taxon>
        <taxon>Pentapetalae</taxon>
        <taxon>asterids</taxon>
        <taxon>campanulids</taxon>
        <taxon>Asterales</taxon>
        <taxon>Asteraceae</taxon>
        <taxon>Carduoideae</taxon>
        <taxon>Cardueae</taxon>
        <taxon>Arctiinae</taxon>
        <taxon>Arctium</taxon>
    </lineage>
</organism>
<dbReference type="EMBL" id="CM042051">
    <property type="protein sequence ID" value="KAI3727433.1"/>
    <property type="molecule type" value="Genomic_DNA"/>
</dbReference>
<comment type="caution">
    <text evidence="1">The sequence shown here is derived from an EMBL/GenBank/DDBJ whole genome shotgun (WGS) entry which is preliminary data.</text>
</comment>